<name>A0A3P4A7Z8_9CAUD</name>
<dbReference type="InterPro" id="IPR055661">
    <property type="entry name" value="DUF7237"/>
</dbReference>
<sequence>MEYVLIILLIALVFAINTAVRKTRYANQIIDDTVKLRREVSVLKQQREVLKLFVAQGSQEHKAEDFIEYLKRYMGIK</sequence>
<evidence type="ECO:0000313" key="1">
    <source>
        <dbReference type="EMBL" id="VCU43847.1"/>
    </source>
</evidence>
<reference evidence="1 2" key="1">
    <citation type="submission" date="2018-10" db="EMBL/GenBank/DDBJ databases">
        <authorList>
            <person name="Redgwell R T."/>
            <person name="Michniewski S."/>
            <person name="Millard A."/>
        </authorList>
    </citation>
    <scope>NUCLEOTIDE SEQUENCE [LARGE SCALE GENOMIC DNA]</scope>
    <source>
        <strain evidence="2">vB_Eco_mar003J3</strain>
    </source>
</reference>
<protein>
    <submittedName>
        <fullName evidence="1">Uncharacterized protein</fullName>
    </submittedName>
</protein>
<organism evidence="1 2">
    <name type="scientific">Escherichia phage vB_Eco_mar003J3</name>
    <dbReference type="NCBI Taxonomy" id="2419761"/>
    <lineage>
        <taxon>Viruses</taxon>
        <taxon>Duplodnaviria</taxon>
        <taxon>Heunggongvirae</taxon>
        <taxon>Uroviricota</taxon>
        <taxon>Caudoviricetes</taxon>
        <taxon>Demerecviridae</taxon>
        <taxon>Markadamsvirinae</taxon>
        <taxon>Epseptimavirus</taxon>
        <taxon>Epseptimavirus mar003J3</taxon>
    </lineage>
</organism>
<gene>
    <name evidence="1" type="ORF">MAR003J3_00125</name>
</gene>
<accession>A0A3P4A7Z8</accession>
<keyword evidence="2" id="KW-1185">Reference proteome</keyword>
<dbReference type="Pfam" id="PF23884">
    <property type="entry name" value="DUF7237"/>
    <property type="match status" value="1"/>
</dbReference>
<dbReference type="EMBL" id="LR027389">
    <property type="protein sequence ID" value="VCU43847.1"/>
    <property type="molecule type" value="Genomic_DNA"/>
</dbReference>
<proteinExistence type="predicted"/>
<evidence type="ECO:0000313" key="2">
    <source>
        <dbReference type="Proteomes" id="UP000308526"/>
    </source>
</evidence>
<dbReference type="Proteomes" id="UP000308526">
    <property type="component" value="Segment"/>
</dbReference>